<dbReference type="PROSITE" id="PS01348">
    <property type="entry name" value="MRAY_2"/>
    <property type="match status" value="1"/>
</dbReference>
<protein>
    <submittedName>
        <fullName evidence="9">Putative Undecaprenyl-phosphate alpha-N-acetylglucosaminyl 1-phosphate transferase (Modular protein)</fullName>
        <ecNumber evidence="9">2.7.8.-</ecNumber>
    </submittedName>
</protein>
<feature type="transmembrane region" description="Helical" evidence="8">
    <location>
        <begin position="100"/>
        <end position="123"/>
    </location>
</feature>
<dbReference type="EMBL" id="CZPZ01000001">
    <property type="protein sequence ID" value="CUS31399.1"/>
    <property type="molecule type" value="Genomic_DNA"/>
</dbReference>
<accession>A0A0S4L1I9</accession>
<dbReference type="Pfam" id="PF00953">
    <property type="entry name" value="Glycos_transf_4"/>
    <property type="match status" value="1"/>
</dbReference>
<feature type="transmembrane region" description="Helical" evidence="8">
    <location>
        <begin position="277"/>
        <end position="304"/>
    </location>
</feature>
<feature type="transmembrane region" description="Helical" evidence="8">
    <location>
        <begin position="181"/>
        <end position="199"/>
    </location>
</feature>
<feature type="transmembrane region" description="Helical" evidence="8">
    <location>
        <begin position="6"/>
        <end position="26"/>
    </location>
</feature>
<evidence type="ECO:0000313" key="10">
    <source>
        <dbReference type="Proteomes" id="UP000198736"/>
    </source>
</evidence>
<feature type="transmembrane region" description="Helical" evidence="8">
    <location>
        <begin position="524"/>
        <end position="543"/>
    </location>
</feature>
<evidence type="ECO:0000256" key="6">
    <source>
        <dbReference type="ARBA" id="ARBA00023136"/>
    </source>
</evidence>
<feature type="transmembrane region" description="Helical" evidence="8">
    <location>
        <begin position="71"/>
        <end position="88"/>
    </location>
</feature>
<feature type="transmembrane region" description="Helical" evidence="8">
    <location>
        <begin position="316"/>
        <end position="336"/>
    </location>
</feature>
<dbReference type="GO" id="GO:0071555">
    <property type="term" value="P:cell wall organization"/>
    <property type="evidence" value="ECO:0007669"/>
    <property type="project" value="TreeGrafter"/>
</dbReference>
<dbReference type="OrthoDB" id="9783652at2"/>
<comment type="subcellular location">
    <subcellularLocation>
        <location evidence="1">Cell membrane</location>
        <topology evidence="1">Multi-pass membrane protein</topology>
    </subcellularLocation>
</comment>
<dbReference type="GO" id="GO:0005886">
    <property type="term" value="C:plasma membrane"/>
    <property type="evidence" value="ECO:0007669"/>
    <property type="project" value="UniProtKB-SubCell"/>
</dbReference>
<feature type="transmembrane region" description="Helical" evidence="8">
    <location>
        <begin position="157"/>
        <end position="175"/>
    </location>
</feature>
<evidence type="ECO:0000256" key="3">
    <source>
        <dbReference type="ARBA" id="ARBA00022679"/>
    </source>
</evidence>
<feature type="transmembrane region" description="Helical" evidence="8">
    <location>
        <begin position="206"/>
        <end position="227"/>
    </location>
</feature>
<feature type="transmembrane region" description="Helical" evidence="8">
    <location>
        <begin position="474"/>
        <end position="490"/>
    </location>
</feature>
<dbReference type="STRING" id="1742973.COMA2_10082"/>
<feature type="transmembrane region" description="Helical" evidence="8">
    <location>
        <begin position="46"/>
        <end position="65"/>
    </location>
</feature>
<dbReference type="PANTHER" id="PTHR22926:SF3">
    <property type="entry name" value="UNDECAPRENYL-PHOSPHATE ALPHA-N-ACETYLGLUCOSAMINYL 1-PHOSPHATE TRANSFERASE"/>
    <property type="match status" value="1"/>
</dbReference>
<sequence>MVNELFFSSMTALLVCMALIPLLRLIAERFQIMDQPGGRKVHEHPVPRIGGIAFAVGACVSIAWWGGRDATTFSVLFGCVTIVAFGVWDDRVDLGYRSKLVGQLLAALAVVLGGGIWFTALPFLPDVEVPAWVGMCVTVVFLVGVSNAVNLTDGLDGLAGGLSFITLSGIAYLAYLSNDSTVLLLTVPFLGGLLGFLRYNTYPARIFMGDGGSQLLGFIMGVLAVLLTDSSRGPFSPSLAFFLLGLPFLDTLGVTGQRLAEGRSPFIGDRAHIHHKLLRFGFTHYEAVTVIYVIQAGMLGLAYALRWQSDTLILPLYLLITGSVLLLFIAAGRGLLPNLAARGGHFLSNVVVRRVMSGPWLTDLPMQFLAVTVPCFLIALVFVPSNVPADVGYLSIVIFGIVLAGLSFSPQVAPYFVRGGLYVGTTFLLYACEASRYRSISAVAMLHNAFFVVVAVMVLLSLRFNEENRFQTTPLDYLMVFLAITLPLLPEVSADIAHLGVFAAKLMVLFFSFELLLHAFANRVRQLGLVSLWILFGLGIRILL</sequence>
<dbReference type="AlphaFoldDB" id="A0A0S4L1I9"/>
<keyword evidence="2" id="KW-1003">Cell membrane</keyword>
<comment type="cofactor">
    <cofactor evidence="7">
        <name>Mg(2+)</name>
        <dbReference type="ChEBI" id="CHEBI:18420"/>
    </cofactor>
</comment>
<dbReference type="PANTHER" id="PTHR22926">
    <property type="entry name" value="PHOSPHO-N-ACETYLMURAMOYL-PENTAPEPTIDE-TRANSFERASE"/>
    <property type="match status" value="1"/>
</dbReference>
<gene>
    <name evidence="9" type="ORF">COMA2_10082</name>
</gene>
<evidence type="ECO:0000256" key="8">
    <source>
        <dbReference type="SAM" id="Phobius"/>
    </source>
</evidence>
<dbReference type="EC" id="2.7.8.-" evidence="9"/>
<name>A0A0S4L1I9_9BACT</name>
<feature type="transmembrane region" description="Helical" evidence="8">
    <location>
        <begin position="496"/>
        <end position="517"/>
    </location>
</feature>
<feature type="transmembrane region" description="Helical" evidence="8">
    <location>
        <begin position="391"/>
        <end position="408"/>
    </location>
</feature>
<feature type="transmembrane region" description="Helical" evidence="8">
    <location>
        <begin position="437"/>
        <end position="462"/>
    </location>
</feature>
<reference evidence="10" key="1">
    <citation type="submission" date="2015-10" db="EMBL/GenBank/DDBJ databases">
        <authorList>
            <person name="Luecker S."/>
            <person name="Luecker S."/>
        </authorList>
    </citation>
    <scope>NUCLEOTIDE SEQUENCE [LARGE SCALE GENOMIC DNA]</scope>
</reference>
<keyword evidence="4 8" id="KW-0812">Transmembrane</keyword>
<keyword evidence="7" id="KW-0479">Metal-binding</keyword>
<dbReference type="GO" id="GO:0044038">
    <property type="term" value="P:cell wall macromolecule biosynthetic process"/>
    <property type="evidence" value="ECO:0007669"/>
    <property type="project" value="TreeGrafter"/>
</dbReference>
<proteinExistence type="predicted"/>
<feature type="binding site" evidence="7">
    <location>
        <position position="150"/>
    </location>
    <ligand>
        <name>Mg(2+)</name>
        <dbReference type="ChEBI" id="CHEBI:18420"/>
    </ligand>
</feature>
<evidence type="ECO:0000256" key="4">
    <source>
        <dbReference type="ARBA" id="ARBA00022692"/>
    </source>
</evidence>
<dbReference type="GO" id="GO:0046872">
    <property type="term" value="F:metal ion binding"/>
    <property type="evidence" value="ECO:0007669"/>
    <property type="project" value="UniProtKB-KW"/>
</dbReference>
<feature type="binding site" evidence="7">
    <location>
        <position position="210"/>
    </location>
    <ligand>
        <name>Mg(2+)</name>
        <dbReference type="ChEBI" id="CHEBI:18420"/>
    </ligand>
</feature>
<keyword evidence="6 8" id="KW-0472">Membrane</keyword>
<dbReference type="GO" id="GO:0016780">
    <property type="term" value="F:phosphotransferase activity, for other substituted phosphate groups"/>
    <property type="evidence" value="ECO:0007669"/>
    <property type="project" value="InterPro"/>
</dbReference>
<keyword evidence="10" id="KW-1185">Reference proteome</keyword>
<evidence type="ECO:0000313" key="9">
    <source>
        <dbReference type="EMBL" id="CUS31399.1"/>
    </source>
</evidence>
<organism evidence="9 10">
    <name type="scientific">Candidatus Nitrospira nitrificans</name>
    <dbReference type="NCBI Taxonomy" id="1742973"/>
    <lineage>
        <taxon>Bacteria</taxon>
        <taxon>Pseudomonadati</taxon>
        <taxon>Nitrospirota</taxon>
        <taxon>Nitrospiria</taxon>
        <taxon>Nitrospirales</taxon>
        <taxon>Nitrospiraceae</taxon>
        <taxon>Nitrospira</taxon>
    </lineage>
</organism>
<dbReference type="Proteomes" id="UP000198736">
    <property type="component" value="Unassembled WGS sequence"/>
</dbReference>
<keyword evidence="3 9" id="KW-0808">Transferase</keyword>
<keyword evidence="7" id="KW-0460">Magnesium</keyword>
<evidence type="ECO:0000256" key="5">
    <source>
        <dbReference type="ARBA" id="ARBA00022989"/>
    </source>
</evidence>
<evidence type="ECO:0000256" key="7">
    <source>
        <dbReference type="PIRSR" id="PIRSR600715-1"/>
    </source>
</evidence>
<evidence type="ECO:0000256" key="2">
    <source>
        <dbReference type="ARBA" id="ARBA00022475"/>
    </source>
</evidence>
<dbReference type="GO" id="GO:0009103">
    <property type="term" value="P:lipopolysaccharide biosynthetic process"/>
    <property type="evidence" value="ECO:0007669"/>
    <property type="project" value="TreeGrafter"/>
</dbReference>
<dbReference type="InterPro" id="IPR000715">
    <property type="entry name" value="Glycosyl_transferase_4"/>
</dbReference>
<dbReference type="RefSeq" id="WP_090893635.1">
    <property type="nucleotide sequence ID" value="NZ_CZPZ01000001.1"/>
</dbReference>
<feature type="transmembrane region" description="Helical" evidence="8">
    <location>
        <begin position="364"/>
        <end position="385"/>
    </location>
</feature>
<dbReference type="InterPro" id="IPR018480">
    <property type="entry name" value="PNAcMuramoyl-5peptid_Trfase_CS"/>
</dbReference>
<evidence type="ECO:0000256" key="1">
    <source>
        <dbReference type="ARBA" id="ARBA00004651"/>
    </source>
</evidence>
<feature type="transmembrane region" description="Helical" evidence="8">
    <location>
        <begin position="129"/>
        <end position="150"/>
    </location>
</feature>
<dbReference type="CDD" id="cd06853">
    <property type="entry name" value="GT_WecA_like"/>
    <property type="match status" value="1"/>
</dbReference>
<keyword evidence="5 8" id="KW-1133">Transmembrane helix</keyword>